<dbReference type="EMBL" id="CAJOAX010001747">
    <property type="protein sequence ID" value="CAF3742341.1"/>
    <property type="molecule type" value="Genomic_DNA"/>
</dbReference>
<evidence type="ECO:0000256" key="1">
    <source>
        <dbReference type="ARBA" id="ARBA00022737"/>
    </source>
</evidence>
<evidence type="ECO:0000313" key="5">
    <source>
        <dbReference type="Proteomes" id="UP000663823"/>
    </source>
</evidence>
<protein>
    <submittedName>
        <fullName evidence="4">Uncharacterized protein</fullName>
    </submittedName>
</protein>
<sequence>MINSEDFIIVWLDENQDKTTDYFDTRQHLRYVIQYVRTFNDADECIDFITSQQTNNIFFLVSETLGKIVIPHVHELSQIALIYILGKLDGELFRHYSKVAGVFIDNNRLVSKLVVDIARYTHTTISISFLDKNAIKSIRDLSKEHASFMWFQLLIEMLLKMDQMDIAKNEMIHECLSQYEDDQVEQKKIEDFQNNYNETKAIWWYTRDCFLYRLLNKALRTENIDIIFKFRFFIKELFHQLNEASNLYTEELIECDIETFSLYRGQNITFNELQKLKQCINGLISFNTFLSTTNDRDVAVVYAGDGSGTPEIESVLFEMIINININKIKPFANIQNLSYFQDENEILDEDEQLNEVFDYLKKQIHETTDIFTLGSFLIQMGEFNKAETYYIRLLKETPSSNSLLCATIYNQLGLLHQRKCDYLLALEQYQQALEIFSQYPTIDNEILSKIYDNIATVYDDLDVKETINDDLSLGITYSNIAVTYDQLGDYENAMTNHEKSLEILSRLPTYHPSLAATYGNLGSTFRNIDDNKKALEMYKRKLDIEMKTLPSNHPSLASTYNNMGIIYKESEDYILALKMYQSALDICSVALISDHVNMALTYNNIANVYNETGDYNLAIDCYLKALEIELKHFSVDHIQLAVTYGNIALAYDGQRTYTAAVEHHQKALDILLNSSTVNQKELSTSYFNFGSTLKKMGNFSSALKMFEKTLEINLARLPHDHFEFVVLFNNIGLMHFNLEHYGNALENYNRAVEICFKSLPKDHNYLAQIYDNIGLIYKMADDEETAIQYFEKSFEIRSKNLPSNHPSIPIIRCMLDEARKKLEKK</sequence>
<dbReference type="SUPFAM" id="SSF56399">
    <property type="entry name" value="ADP-ribosylation"/>
    <property type="match status" value="1"/>
</dbReference>
<dbReference type="AlphaFoldDB" id="A0A818XWX6"/>
<comment type="caution">
    <text evidence="4">The sequence shown here is derived from an EMBL/GenBank/DDBJ whole genome shotgun (WGS) entry which is preliminary data.</text>
</comment>
<name>A0A818XWX6_9BILA</name>
<proteinExistence type="predicted"/>
<evidence type="ECO:0000256" key="2">
    <source>
        <dbReference type="ARBA" id="ARBA00022803"/>
    </source>
</evidence>
<feature type="repeat" description="TPR" evidence="3">
    <location>
        <begin position="367"/>
        <end position="400"/>
    </location>
</feature>
<dbReference type="Pfam" id="PF13424">
    <property type="entry name" value="TPR_12"/>
    <property type="match status" value="5"/>
</dbReference>
<keyword evidence="1" id="KW-0677">Repeat</keyword>
<accession>A0A818XWX6</accession>
<feature type="repeat" description="TPR" evidence="3">
    <location>
        <begin position="683"/>
        <end position="716"/>
    </location>
</feature>
<dbReference type="Gene3D" id="1.25.40.10">
    <property type="entry name" value="Tetratricopeptide repeat domain"/>
    <property type="match status" value="3"/>
</dbReference>
<evidence type="ECO:0000256" key="3">
    <source>
        <dbReference type="PROSITE-ProRule" id="PRU00339"/>
    </source>
</evidence>
<feature type="repeat" description="TPR" evidence="3">
    <location>
        <begin position="515"/>
        <end position="548"/>
    </location>
</feature>
<feature type="repeat" description="TPR" evidence="3">
    <location>
        <begin position="599"/>
        <end position="632"/>
    </location>
</feature>
<feature type="repeat" description="TPR" evidence="3">
    <location>
        <begin position="725"/>
        <end position="758"/>
    </location>
</feature>
<dbReference type="PROSITE" id="PS50293">
    <property type="entry name" value="TPR_REGION"/>
    <property type="match status" value="1"/>
</dbReference>
<evidence type="ECO:0000313" key="4">
    <source>
        <dbReference type="EMBL" id="CAF3742341.1"/>
    </source>
</evidence>
<dbReference type="Gene3D" id="3.90.176.10">
    <property type="entry name" value="Toxin ADP-ribosyltransferase, Chain A, domain 1"/>
    <property type="match status" value="1"/>
</dbReference>
<dbReference type="PANTHER" id="PTHR45641">
    <property type="entry name" value="TETRATRICOPEPTIDE REPEAT PROTEIN (AFU_ORTHOLOGUE AFUA_6G03870)"/>
    <property type="match status" value="1"/>
</dbReference>
<keyword evidence="2 3" id="KW-0802">TPR repeat</keyword>
<feature type="repeat" description="TPR" evidence="3">
    <location>
        <begin position="767"/>
        <end position="800"/>
    </location>
</feature>
<reference evidence="4" key="1">
    <citation type="submission" date="2021-02" db="EMBL/GenBank/DDBJ databases">
        <authorList>
            <person name="Nowell W R."/>
        </authorList>
    </citation>
    <scope>NUCLEOTIDE SEQUENCE</scope>
</reference>
<organism evidence="4 5">
    <name type="scientific">Rotaria sordida</name>
    <dbReference type="NCBI Taxonomy" id="392033"/>
    <lineage>
        <taxon>Eukaryota</taxon>
        <taxon>Metazoa</taxon>
        <taxon>Spiralia</taxon>
        <taxon>Gnathifera</taxon>
        <taxon>Rotifera</taxon>
        <taxon>Eurotatoria</taxon>
        <taxon>Bdelloidea</taxon>
        <taxon>Philodinida</taxon>
        <taxon>Philodinidae</taxon>
        <taxon>Rotaria</taxon>
    </lineage>
</organism>
<dbReference type="SUPFAM" id="SSF81901">
    <property type="entry name" value="HCP-like"/>
    <property type="match status" value="1"/>
</dbReference>
<dbReference type="PROSITE" id="PS50005">
    <property type="entry name" value="TPR"/>
    <property type="match status" value="8"/>
</dbReference>
<gene>
    <name evidence="4" type="ORF">OTI717_LOCUS15094</name>
</gene>
<dbReference type="Proteomes" id="UP000663823">
    <property type="component" value="Unassembled WGS sequence"/>
</dbReference>
<dbReference type="PANTHER" id="PTHR45641:SF1">
    <property type="entry name" value="AAA+ ATPASE DOMAIN-CONTAINING PROTEIN"/>
    <property type="match status" value="1"/>
</dbReference>
<dbReference type="SUPFAM" id="SSF48452">
    <property type="entry name" value="TPR-like"/>
    <property type="match status" value="2"/>
</dbReference>
<dbReference type="SMART" id="SM00028">
    <property type="entry name" value="TPR"/>
    <property type="match status" value="10"/>
</dbReference>
<dbReference type="InterPro" id="IPR019734">
    <property type="entry name" value="TPR_rpt"/>
</dbReference>
<feature type="repeat" description="TPR" evidence="3">
    <location>
        <begin position="557"/>
        <end position="590"/>
    </location>
</feature>
<feature type="repeat" description="TPR" evidence="3">
    <location>
        <begin position="406"/>
        <end position="439"/>
    </location>
</feature>
<dbReference type="InterPro" id="IPR011990">
    <property type="entry name" value="TPR-like_helical_dom_sf"/>
</dbReference>